<accession>A0A2S8BLR7</accession>
<evidence type="ECO:0000313" key="2">
    <source>
        <dbReference type="Proteomes" id="UP000238296"/>
    </source>
</evidence>
<sequence>MRVYYFDDAGDRSGRPDKPPFFTLGGFGIDADEIPQLKNSIATTALRLGFASNYPYELKFSHVGLNRDPEKKPNWMIRSGLDTSVKRRALVLGCLQALVEISSVKIIIVAVDQRRTYGNQSPILHGVKPLFERINYDCAEHTTGGLVICDEEQADDKKLRDATRSGSFYTTFDNLVDAISFMPSQESIGVQMADLIAGGFNRYLNNHDPGYARVLWPKLRASASGRVCGFGIKLYPSGSCPTPPMPPWPLPPFDANVEERLSECLGR</sequence>
<dbReference type="AlphaFoldDB" id="A0A2S8BLR7"/>
<protein>
    <recommendedName>
        <fullName evidence="3">DUF3800 domain-containing protein</fullName>
    </recommendedName>
</protein>
<dbReference type="Pfam" id="PF12686">
    <property type="entry name" value="DUF3800"/>
    <property type="match status" value="1"/>
</dbReference>
<name>A0A2S8BLR7_9MYCO</name>
<dbReference type="InterPro" id="IPR024524">
    <property type="entry name" value="DUF3800"/>
</dbReference>
<reference evidence="1 2" key="1">
    <citation type="journal article" date="2017" name="Int. J. Syst. Evol. Microbiol.">
        <title>Mycobacterium talmoniae sp. nov., a slowly growing mycobacterium isolated from human respiratory samples.</title>
        <authorList>
            <person name="Davidson R.M."/>
            <person name="DeGroote M.A."/>
            <person name="Marola J.L."/>
            <person name="Buss S."/>
            <person name="Jones V."/>
            <person name="McNeil M.R."/>
            <person name="Freifeld A.G."/>
            <person name="Elaine Epperson L."/>
            <person name="Hasan N.A."/>
            <person name="Jackson M."/>
            <person name="Iwen P.C."/>
            <person name="Salfinger M."/>
            <person name="Strong M."/>
        </authorList>
    </citation>
    <scope>NUCLEOTIDE SEQUENCE [LARGE SCALE GENOMIC DNA]</scope>
    <source>
        <strain evidence="1 2">ATCC BAA-2683</strain>
    </source>
</reference>
<evidence type="ECO:0000313" key="1">
    <source>
        <dbReference type="EMBL" id="PQM47526.1"/>
    </source>
</evidence>
<evidence type="ECO:0008006" key="3">
    <source>
        <dbReference type="Google" id="ProtNLM"/>
    </source>
</evidence>
<dbReference type="EMBL" id="PPEA01000322">
    <property type="protein sequence ID" value="PQM47526.1"/>
    <property type="molecule type" value="Genomic_DNA"/>
</dbReference>
<comment type="caution">
    <text evidence="1">The sequence shown here is derived from an EMBL/GenBank/DDBJ whole genome shotgun (WGS) entry which is preliminary data.</text>
</comment>
<proteinExistence type="predicted"/>
<gene>
    <name evidence="1" type="ORF">C1Y40_02274</name>
</gene>
<dbReference type="Proteomes" id="UP000238296">
    <property type="component" value="Unassembled WGS sequence"/>
</dbReference>
<organism evidence="1 2">
    <name type="scientific">Mycobacterium talmoniae</name>
    <dbReference type="NCBI Taxonomy" id="1858794"/>
    <lineage>
        <taxon>Bacteria</taxon>
        <taxon>Bacillati</taxon>
        <taxon>Actinomycetota</taxon>
        <taxon>Actinomycetes</taxon>
        <taxon>Mycobacteriales</taxon>
        <taxon>Mycobacteriaceae</taxon>
        <taxon>Mycobacterium</taxon>
    </lineage>
</organism>